<organism evidence="2 3">
    <name type="scientific">Mytilus galloprovincialis</name>
    <name type="common">Mediterranean mussel</name>
    <dbReference type="NCBI Taxonomy" id="29158"/>
    <lineage>
        <taxon>Eukaryota</taxon>
        <taxon>Metazoa</taxon>
        <taxon>Spiralia</taxon>
        <taxon>Lophotrochozoa</taxon>
        <taxon>Mollusca</taxon>
        <taxon>Bivalvia</taxon>
        <taxon>Autobranchia</taxon>
        <taxon>Pteriomorphia</taxon>
        <taxon>Mytilida</taxon>
        <taxon>Mytiloidea</taxon>
        <taxon>Mytilidae</taxon>
        <taxon>Mytilinae</taxon>
        <taxon>Mytilus</taxon>
    </lineage>
</organism>
<comment type="caution">
    <text evidence="2">The sequence shown here is derived from an EMBL/GenBank/DDBJ whole genome shotgun (WGS) entry which is preliminary data.</text>
</comment>
<protein>
    <submittedName>
        <fullName evidence="2">Uncharacterized protein</fullName>
    </submittedName>
</protein>
<reference evidence="2 3" key="1">
    <citation type="journal article" date="2016" name="PLoS ONE">
        <title>A First Insight into the Genome of the Filter-Feeder Mussel Mytilus galloprovincialis.</title>
        <authorList>
            <person name="Murgarella M."/>
            <person name="Puiu D."/>
            <person name="Novoa B."/>
            <person name="Figueras A."/>
            <person name="Posada D."/>
            <person name="Canchaya C."/>
        </authorList>
    </citation>
    <scope>NUCLEOTIDE SEQUENCE [LARGE SCALE GENOMIC DNA]</scope>
    <source>
        <tissue evidence="2">Muscle</tissue>
    </source>
</reference>
<dbReference type="AlphaFoldDB" id="A0A3L5TTG0"/>
<accession>A0A3L5TTG0</accession>
<feature type="non-terminal residue" evidence="2">
    <location>
        <position position="1"/>
    </location>
</feature>
<dbReference type="EMBL" id="KV585922">
    <property type="protein sequence ID" value="OPL32928.1"/>
    <property type="molecule type" value="Genomic_DNA"/>
</dbReference>
<evidence type="ECO:0000256" key="1">
    <source>
        <dbReference type="SAM" id="MobiDB-lite"/>
    </source>
</evidence>
<sequence length="286" mass="32846">MHKNPPDKNQLTMEEILSDKQCGYYVKLVTFTLGICMKVLHTYFEQNILNAKDHLEFHMFLDENKHNLFHECYPKVECCTCSLNCRAPPSKKGGLTKNQFMLLFECGPLIEIDHYKTGNHNEITKECLCRIIAKRSNDVDCMDITLMFAETEQAILEIGSSLGNYFAKKNKKKVDAFKANELSIEAIKRIIETNVDEIIKEKLRPIIEDQRKCIVQIKDEIIDHIKKYKDELSIDINKLRFEVKQSAFCSSEEGFEKSAGPVSKMNAAAGGPDVQVTEKDNRVENR</sequence>
<evidence type="ECO:0000313" key="3">
    <source>
        <dbReference type="Proteomes" id="UP000266721"/>
    </source>
</evidence>
<keyword evidence="3" id="KW-1185">Reference proteome</keyword>
<dbReference type="Proteomes" id="UP000266721">
    <property type="component" value="Unassembled WGS sequence"/>
</dbReference>
<gene>
    <name evidence="2" type="ORF">AM593_03469</name>
</gene>
<feature type="compositionally biased region" description="Basic and acidic residues" evidence="1">
    <location>
        <begin position="276"/>
        <end position="286"/>
    </location>
</feature>
<proteinExistence type="predicted"/>
<evidence type="ECO:0000313" key="2">
    <source>
        <dbReference type="EMBL" id="OPL32928.1"/>
    </source>
</evidence>
<name>A0A3L5TTG0_MYTGA</name>
<feature type="region of interest" description="Disordered" evidence="1">
    <location>
        <begin position="252"/>
        <end position="286"/>
    </location>
</feature>